<dbReference type="OrthoDB" id="2384350at2759"/>
<dbReference type="SUPFAM" id="SSF52113">
    <property type="entry name" value="BRCT domain"/>
    <property type="match status" value="3"/>
</dbReference>
<dbReference type="FunFam" id="3.40.50.10190:FF:000047">
    <property type="entry name" value="Microcephalin"/>
    <property type="match status" value="1"/>
</dbReference>
<dbReference type="Pfam" id="PF12738">
    <property type="entry name" value="PTCB-BRCT"/>
    <property type="match status" value="1"/>
</dbReference>
<dbReference type="AlphaFoldDB" id="A0A3P8VM91"/>
<feature type="region of interest" description="Disordered" evidence="1">
    <location>
        <begin position="526"/>
        <end position="586"/>
    </location>
</feature>
<feature type="compositionally biased region" description="Basic and acidic residues" evidence="1">
    <location>
        <begin position="339"/>
        <end position="348"/>
    </location>
</feature>
<name>A0A3P8VM91_CYNSE</name>
<dbReference type="InterPro" id="IPR036420">
    <property type="entry name" value="BRCT_dom_sf"/>
</dbReference>
<sequence length="1030" mass="115166">MAMHCKSSVLQDVVAYVDVWSSEKTANYSKPFVQQLQEMGAQVTKTFNKEVTHVVYSNGHPATWRKAKKSGVRLVSVLWVGSCYQDGVQKDEDLFPAISNENNPVLKNKKHRCMQPKDSPESTPENDKRIKRKLDRMMRDLPPRQPLVTDISPIIIDEENGIVYSPLLRRSDYMAQRLKAMKEKREDLSPTASQMIDTSSPIGQKPSPGSSPTDLKFKFDSLSAPAAESDCSPDKEEKRMELDFPDYKRFQKHCRKSSDKPWLSPCHSVPKIISSPLKFPVFEDDEEGKKPQKSRWTSVKKKLGENSSSVAPLESPLQDTRPEIRSGHKWITSPLKCPNFDHSEEKTQPVKSRRKSVRKKSETNKTVGLLESPLQVEASEGTNVTKIISSAVESLDVEDDEERKRQLISRRTSVRKKPKEKFSSTGSLESSLPEVGSTSGRITSLSSLKCSVFDKSEERQQPVKSRRKSVRQKSETSKTVALLESPPQVEDFRGLISEEHGEGDDQKSSRVSFSEKLEICNSVVSLKRPCQDTGPMHSTVTKTVPSRLKDLEGKGENSGQKSRRPPVDTSKKGKLKTDETFSAAKTNSCPDYVNSQSFSASVVTSSRETVIPLDKAEQKISKRARPSLSALARSLTIPDGSPNVPSSADANDDVFEDYFSPCNKHKKMKNPLLPNLPTKSDIQIPFQFEPISKKRKDRRSEGPGFESSGKKRRKLEEGQGFRNQRLHSDSSSHPQQDVEEPPPVLHSKTLLAKKQRQCTLPFTRTNTKTESDDIEQRTPPAQQASTGGERVPTLVKESEVCSPSGGNELADAAGVTESPSEGEEAQTKLIGVNALEMGNKTKIGRTLVTTSMPAEKQDTVFQVVKALGGFTVVDRVCESTTHVVSGGHRRTINVLLAIARGCWILSFEWIMWCLEQGQWIPEEPYELSDQFPAAQICRLQRHLSAGEHQQDLFHDQPAMFVCQHSKPPVHSLVELIELCGGTVCKTLRQAGLCIGKYNGRRPEGTRMLSEQWVLDSITHLKQLPYDSYYI</sequence>
<dbReference type="PANTHER" id="PTHR14625">
    <property type="entry name" value="MICROCEPHALIN"/>
    <property type="match status" value="1"/>
</dbReference>
<dbReference type="STRING" id="244447.ENSCSEP00000014356"/>
<feature type="compositionally biased region" description="Basic and acidic residues" evidence="1">
    <location>
        <begin position="232"/>
        <end position="243"/>
    </location>
</feature>
<dbReference type="InterPro" id="IPR001357">
    <property type="entry name" value="BRCT_dom"/>
</dbReference>
<feature type="compositionally biased region" description="Polar residues" evidence="1">
    <location>
        <begin position="423"/>
        <end position="441"/>
    </location>
</feature>
<dbReference type="RefSeq" id="XP_008320258.1">
    <property type="nucleotide sequence ID" value="XM_008322036.3"/>
</dbReference>
<dbReference type="CDD" id="cd17751">
    <property type="entry name" value="BRCT_microcephalin_rpt3"/>
    <property type="match status" value="1"/>
</dbReference>
<organism evidence="3 4">
    <name type="scientific">Cynoglossus semilaevis</name>
    <name type="common">Tongue sole</name>
    <dbReference type="NCBI Taxonomy" id="244447"/>
    <lineage>
        <taxon>Eukaryota</taxon>
        <taxon>Metazoa</taxon>
        <taxon>Chordata</taxon>
        <taxon>Craniata</taxon>
        <taxon>Vertebrata</taxon>
        <taxon>Euteleostomi</taxon>
        <taxon>Actinopterygii</taxon>
        <taxon>Neopterygii</taxon>
        <taxon>Teleostei</taxon>
        <taxon>Neoteleostei</taxon>
        <taxon>Acanthomorphata</taxon>
        <taxon>Carangaria</taxon>
        <taxon>Pleuronectiformes</taxon>
        <taxon>Pleuronectoidei</taxon>
        <taxon>Cynoglossidae</taxon>
        <taxon>Cynoglossinae</taxon>
        <taxon>Cynoglossus</taxon>
    </lineage>
</organism>
<evidence type="ECO:0000313" key="3">
    <source>
        <dbReference type="Ensembl" id="ENSCSEP00000014356.1"/>
    </source>
</evidence>
<dbReference type="CDD" id="cd17736">
    <property type="entry name" value="BRCT_microcephalin_rpt2"/>
    <property type="match status" value="1"/>
</dbReference>
<feature type="region of interest" description="Disordered" evidence="1">
    <location>
        <begin position="224"/>
        <end position="243"/>
    </location>
</feature>
<feature type="region of interest" description="Disordered" evidence="1">
    <location>
        <begin position="634"/>
        <end position="825"/>
    </location>
</feature>
<feature type="region of interest" description="Disordered" evidence="1">
    <location>
        <begin position="283"/>
        <end position="381"/>
    </location>
</feature>
<dbReference type="KEGG" id="csem:103387410"/>
<evidence type="ECO:0000259" key="2">
    <source>
        <dbReference type="PROSITE" id="PS50172"/>
    </source>
</evidence>
<feature type="compositionally biased region" description="Basic residues" evidence="1">
    <location>
        <begin position="406"/>
        <end position="419"/>
    </location>
</feature>
<dbReference type="GeneID" id="103387410"/>
<feature type="region of interest" description="Disordered" evidence="1">
    <location>
        <begin position="394"/>
        <end position="441"/>
    </location>
</feature>
<proteinExistence type="predicted"/>
<evidence type="ECO:0000313" key="4">
    <source>
        <dbReference type="Proteomes" id="UP000265120"/>
    </source>
</evidence>
<feature type="domain" description="BRCT" evidence="2">
    <location>
        <begin position="948"/>
        <end position="1030"/>
    </location>
</feature>
<dbReference type="GeneTree" id="ENSGT00390000018842"/>
<dbReference type="CDD" id="cd17716">
    <property type="entry name" value="BRCT_microcephalin_rpt1"/>
    <property type="match status" value="1"/>
</dbReference>
<feature type="compositionally biased region" description="Basic and acidic residues" evidence="1">
    <location>
        <begin position="490"/>
        <end position="511"/>
    </location>
</feature>
<reference evidence="3" key="3">
    <citation type="submission" date="2025-09" db="UniProtKB">
        <authorList>
            <consortium name="Ensembl"/>
        </authorList>
    </citation>
    <scope>IDENTIFICATION</scope>
</reference>
<feature type="region of interest" description="Disordered" evidence="1">
    <location>
        <begin position="182"/>
        <end position="217"/>
    </location>
</feature>
<feature type="compositionally biased region" description="Basic and acidic residues" evidence="1">
    <location>
        <begin position="767"/>
        <end position="776"/>
    </location>
</feature>
<dbReference type="InParanoid" id="A0A3P8VM91"/>
<feature type="compositionally biased region" description="Basic and acidic residues" evidence="1">
    <location>
        <begin position="565"/>
        <end position="579"/>
    </location>
</feature>
<feature type="compositionally biased region" description="Polar residues" evidence="1">
    <location>
        <begin position="757"/>
        <end position="766"/>
    </location>
</feature>
<accession>A0A3P8VM91</accession>
<keyword evidence="4" id="KW-1185">Reference proteome</keyword>
<feature type="region of interest" description="Disordered" evidence="1">
    <location>
        <begin position="110"/>
        <end position="129"/>
    </location>
</feature>
<protein>
    <submittedName>
        <fullName evidence="3">Microcephalin 1</fullName>
    </submittedName>
</protein>
<dbReference type="InterPro" id="IPR022047">
    <property type="entry name" value="Microcephalin-like"/>
</dbReference>
<dbReference type="PROSITE" id="PS50172">
    <property type="entry name" value="BRCT"/>
    <property type="match status" value="3"/>
</dbReference>
<reference evidence="3" key="2">
    <citation type="submission" date="2025-08" db="UniProtKB">
        <authorList>
            <consortium name="Ensembl"/>
        </authorList>
    </citation>
    <scope>IDENTIFICATION</scope>
</reference>
<evidence type="ECO:0000256" key="1">
    <source>
        <dbReference type="SAM" id="MobiDB-lite"/>
    </source>
</evidence>
<feature type="domain" description="BRCT" evidence="2">
    <location>
        <begin position="5"/>
        <end position="97"/>
    </location>
</feature>
<reference evidence="3 4" key="1">
    <citation type="journal article" date="2014" name="Nat. Genet.">
        <title>Whole-genome sequence of a flatfish provides insights into ZW sex chromosome evolution and adaptation to a benthic lifestyle.</title>
        <authorList>
            <person name="Chen S."/>
            <person name="Zhang G."/>
            <person name="Shao C."/>
            <person name="Huang Q."/>
            <person name="Liu G."/>
            <person name="Zhang P."/>
            <person name="Song W."/>
            <person name="An N."/>
            <person name="Chalopin D."/>
            <person name="Volff J.N."/>
            <person name="Hong Y."/>
            <person name="Li Q."/>
            <person name="Sha Z."/>
            <person name="Zhou H."/>
            <person name="Xie M."/>
            <person name="Yu Q."/>
            <person name="Liu Y."/>
            <person name="Xiang H."/>
            <person name="Wang N."/>
            <person name="Wu K."/>
            <person name="Yang C."/>
            <person name="Zhou Q."/>
            <person name="Liao X."/>
            <person name="Yang L."/>
            <person name="Hu Q."/>
            <person name="Zhang J."/>
            <person name="Meng L."/>
            <person name="Jin L."/>
            <person name="Tian Y."/>
            <person name="Lian J."/>
            <person name="Yang J."/>
            <person name="Miao G."/>
            <person name="Liu S."/>
            <person name="Liang Z."/>
            <person name="Yan F."/>
            <person name="Li Y."/>
            <person name="Sun B."/>
            <person name="Zhang H."/>
            <person name="Zhang J."/>
            <person name="Zhu Y."/>
            <person name="Du M."/>
            <person name="Zhao Y."/>
            <person name="Schartl M."/>
            <person name="Tang Q."/>
            <person name="Wang J."/>
        </authorList>
    </citation>
    <scope>NUCLEOTIDE SEQUENCE</scope>
</reference>
<dbReference type="CTD" id="79648"/>
<feature type="domain" description="BRCT" evidence="2">
    <location>
        <begin position="847"/>
        <end position="927"/>
    </location>
</feature>
<dbReference type="Ensembl" id="ENSCSET00000014526.1">
    <property type="protein sequence ID" value="ENSCSEP00000014356.1"/>
    <property type="gene ID" value="ENSCSEG00000009244.1"/>
</dbReference>
<feature type="compositionally biased region" description="Polar residues" evidence="1">
    <location>
        <begin position="190"/>
        <end position="213"/>
    </location>
</feature>
<dbReference type="Gene3D" id="3.40.50.10190">
    <property type="entry name" value="BRCT domain"/>
    <property type="match status" value="3"/>
</dbReference>
<dbReference type="PANTHER" id="PTHR14625:SF3">
    <property type="entry name" value="MICROCEPHALIN"/>
    <property type="match status" value="1"/>
</dbReference>
<dbReference type="Pfam" id="PF00533">
    <property type="entry name" value="BRCT"/>
    <property type="match status" value="1"/>
</dbReference>
<feature type="region of interest" description="Disordered" evidence="1">
    <location>
        <begin position="454"/>
        <end position="511"/>
    </location>
</feature>
<dbReference type="Proteomes" id="UP000265120">
    <property type="component" value="Chromosome 12"/>
</dbReference>
<dbReference type="GO" id="GO:0000278">
    <property type="term" value="P:mitotic cell cycle"/>
    <property type="evidence" value="ECO:0007669"/>
    <property type="project" value="TreeGrafter"/>
</dbReference>
<dbReference type="SMART" id="SM00292">
    <property type="entry name" value="BRCT"/>
    <property type="match status" value="3"/>
</dbReference>